<name>A0AC35TRL2_9BILA</name>
<proteinExistence type="predicted"/>
<accession>A0AC35TRL2</accession>
<evidence type="ECO:0000313" key="1">
    <source>
        <dbReference type="Proteomes" id="UP000095286"/>
    </source>
</evidence>
<protein>
    <submittedName>
        <fullName evidence="2">Uncharacterized protein</fullName>
    </submittedName>
</protein>
<sequence>MYLFVLCLSAVFLLGCGSKKKNKSNKSLTTRKIKSNNTNTETTTTVGITNQRRCFTSSKQLSKTPPVSKAIRDTVSETKSVKPTGSAINISGQKSPKGNLPMASVVKPPNTIPQENVFIDLGPVTSAENFVRESLREQAQMSSKMDASSKVTNKSTKDIPTYDDNQSKTSNASNKKKQVAKPTELNKTKSNSNAMNKSSSVGPVTSAENFVRELLREQAQMSSKMDASSKVTNKSTKDIPTYDDNQSKISNASSKKEQVAKPTELSKTKSNSNAMNKSSSKEKSEEKEDTLRSIESIEEGECSSGKESSRKSKSALRSQSITIFPESYNKKKIK</sequence>
<reference evidence="2" key="1">
    <citation type="submission" date="2016-11" db="UniProtKB">
        <authorList>
            <consortium name="WormBaseParasite"/>
        </authorList>
    </citation>
    <scope>IDENTIFICATION</scope>
    <source>
        <strain evidence="2">KR3021</strain>
    </source>
</reference>
<dbReference type="Proteomes" id="UP000095286">
    <property type="component" value="Unplaced"/>
</dbReference>
<evidence type="ECO:0000313" key="2">
    <source>
        <dbReference type="WBParaSite" id="RSKR_0000339600.1"/>
    </source>
</evidence>
<dbReference type="WBParaSite" id="RSKR_0000339600.1">
    <property type="protein sequence ID" value="RSKR_0000339600.1"/>
    <property type="gene ID" value="RSKR_0000339600"/>
</dbReference>
<organism evidence="1 2">
    <name type="scientific">Rhabditophanes sp. KR3021</name>
    <dbReference type="NCBI Taxonomy" id="114890"/>
    <lineage>
        <taxon>Eukaryota</taxon>
        <taxon>Metazoa</taxon>
        <taxon>Ecdysozoa</taxon>
        <taxon>Nematoda</taxon>
        <taxon>Chromadorea</taxon>
        <taxon>Rhabditida</taxon>
        <taxon>Tylenchina</taxon>
        <taxon>Panagrolaimomorpha</taxon>
        <taxon>Strongyloidoidea</taxon>
        <taxon>Alloionematidae</taxon>
        <taxon>Rhabditophanes</taxon>
    </lineage>
</organism>